<keyword evidence="16" id="KW-1185">Reference proteome</keyword>
<evidence type="ECO:0000256" key="10">
    <source>
        <dbReference type="PIRSR" id="PIRSR000099-1"/>
    </source>
</evidence>
<evidence type="ECO:0000313" key="15">
    <source>
        <dbReference type="EMBL" id="SDL85349.1"/>
    </source>
</evidence>
<comment type="catalytic activity">
    <reaction evidence="7 8">
        <text>L-histidinol + 2 NAD(+) + H2O = L-histidine + 2 NADH + 3 H(+)</text>
        <dbReference type="Rhea" id="RHEA:20641"/>
        <dbReference type="ChEBI" id="CHEBI:15377"/>
        <dbReference type="ChEBI" id="CHEBI:15378"/>
        <dbReference type="ChEBI" id="CHEBI:57540"/>
        <dbReference type="ChEBI" id="CHEBI:57595"/>
        <dbReference type="ChEBI" id="CHEBI:57699"/>
        <dbReference type="ChEBI" id="CHEBI:57945"/>
        <dbReference type="EC" id="1.1.1.23"/>
    </reaction>
</comment>
<dbReference type="HAMAP" id="MF_01024">
    <property type="entry name" value="HisD"/>
    <property type="match status" value="1"/>
</dbReference>
<evidence type="ECO:0000256" key="13">
    <source>
        <dbReference type="PIRSR" id="PIRSR000099-4"/>
    </source>
</evidence>
<evidence type="ECO:0000313" key="16">
    <source>
        <dbReference type="Proteomes" id="UP000199476"/>
    </source>
</evidence>
<sequence length="429" mass="46399">MIMKKLRYPQDEGEIRNYLEERKFNFDTGLNKKVSDIIDQVQTGGDKALFSLTRKYDGAELESLRVSADELEGEEEISEKLKKSLERAYQRLQKYYALQGRAGWIHPELSGRVGEEITPLKRAGLYIPGGKAAYPSSVMMTAVPASIAGVDKLVAVTPPDQEGNINPVTAKALSMCGVDEVYRIGGAQAVAALALGTETINPVDKIVGPGNKFVTMAKKLLYGFVDIDMLAGPSEVLIIADEASRAEFIAADMLAQAEHDEEARTAVISSSADVFAAVEEELEDQLAEISTASRARAALDDYGMFIEVENLDQAVELSNDYAPEHLEIQTENPHALLGSIEQAGSIFLGSWTPEAAGDYIAGPNHVLPTSGSARFFSPLGVNDFIKSSGRVSFSRSELEEIGEDVIRIADAEGLPAHARSVSLRLMGGE</sequence>
<feature type="binding site" evidence="8 12">
    <location>
        <position position="234"/>
    </location>
    <ligand>
        <name>substrate</name>
    </ligand>
</feature>
<comment type="function">
    <text evidence="1 8">Catalyzes the sequential NAD-dependent oxidations of L-histidinol to L-histidinaldehyde and then to L-histidine.</text>
</comment>
<dbReference type="Proteomes" id="UP000199476">
    <property type="component" value="Unassembled WGS sequence"/>
</dbReference>
<feature type="binding site" evidence="8 13">
    <location>
        <position position="256"/>
    </location>
    <ligand>
        <name>Zn(2+)</name>
        <dbReference type="ChEBI" id="CHEBI:29105"/>
    </ligand>
</feature>
<dbReference type="STRING" id="321763.SAMN04488692_11062"/>
<evidence type="ECO:0000256" key="14">
    <source>
        <dbReference type="RuleBase" id="RU004175"/>
    </source>
</evidence>
<dbReference type="InterPro" id="IPR022695">
    <property type="entry name" value="Histidinol_DH_monofunct"/>
</dbReference>
<feature type="binding site" evidence="8 12">
    <location>
        <position position="259"/>
    </location>
    <ligand>
        <name>substrate</name>
    </ligand>
</feature>
<dbReference type="GO" id="GO:0008270">
    <property type="term" value="F:zinc ion binding"/>
    <property type="evidence" value="ECO:0007669"/>
    <property type="project" value="UniProtKB-UniRule"/>
</dbReference>
<reference evidence="15 16" key="1">
    <citation type="submission" date="2016-10" db="EMBL/GenBank/DDBJ databases">
        <authorList>
            <person name="de Groot N.N."/>
        </authorList>
    </citation>
    <scope>NUCLEOTIDE SEQUENCE [LARGE SCALE GENOMIC DNA]</scope>
    <source>
        <strain evidence="15 16">SLAS-1</strain>
    </source>
</reference>
<keyword evidence="8" id="KW-0028">Amino-acid biosynthesis</keyword>
<dbReference type="InterPro" id="IPR016161">
    <property type="entry name" value="Ald_DH/histidinol_DH"/>
</dbReference>
<evidence type="ECO:0000256" key="11">
    <source>
        <dbReference type="PIRSR" id="PIRSR000099-2"/>
    </source>
</evidence>
<feature type="binding site" evidence="8 13">
    <location>
        <position position="417"/>
    </location>
    <ligand>
        <name>Zn(2+)</name>
        <dbReference type="ChEBI" id="CHEBI:29105"/>
    </ligand>
</feature>
<evidence type="ECO:0000256" key="5">
    <source>
        <dbReference type="ARBA" id="ARBA00022833"/>
    </source>
</evidence>
<keyword evidence="6 8" id="KW-0560">Oxidoreductase</keyword>
<feature type="binding site" evidence="8 13">
    <location>
        <position position="259"/>
    </location>
    <ligand>
        <name>Zn(2+)</name>
        <dbReference type="ChEBI" id="CHEBI:29105"/>
    </ligand>
</feature>
<evidence type="ECO:0000256" key="3">
    <source>
        <dbReference type="ARBA" id="ARBA00012965"/>
    </source>
</evidence>
<keyword evidence="8 11" id="KW-0520">NAD</keyword>
<dbReference type="PROSITE" id="PS00611">
    <property type="entry name" value="HISOL_DEHYDROGENASE"/>
    <property type="match status" value="1"/>
</dbReference>
<dbReference type="FunFam" id="3.40.50.1980:FF:000026">
    <property type="entry name" value="Histidinol dehydrogenase"/>
    <property type="match status" value="1"/>
</dbReference>
<dbReference type="PIRSF" id="PIRSF000099">
    <property type="entry name" value="Histidinol_dh"/>
    <property type="match status" value="1"/>
</dbReference>
<dbReference type="GO" id="GO:0004399">
    <property type="term" value="F:histidinol dehydrogenase activity"/>
    <property type="evidence" value="ECO:0007669"/>
    <property type="project" value="UniProtKB-UniRule"/>
</dbReference>
<dbReference type="GO" id="GO:0051287">
    <property type="term" value="F:NAD binding"/>
    <property type="evidence" value="ECO:0007669"/>
    <property type="project" value="InterPro"/>
</dbReference>
<name>A0A1G9NFX4_9FIRM</name>
<evidence type="ECO:0000256" key="4">
    <source>
        <dbReference type="ARBA" id="ARBA00022723"/>
    </source>
</evidence>
<dbReference type="InterPro" id="IPR001692">
    <property type="entry name" value="Histidinol_DH_CS"/>
</dbReference>
<comment type="similarity">
    <text evidence="2 8 9 14">Belongs to the histidinol dehydrogenase family.</text>
</comment>
<comment type="cofactor">
    <cofactor evidence="8 13">
        <name>Zn(2+)</name>
        <dbReference type="ChEBI" id="CHEBI:29105"/>
    </cofactor>
    <text evidence="8 13">Binds 1 zinc ion per subunit.</text>
</comment>
<dbReference type="Pfam" id="PF00815">
    <property type="entry name" value="Histidinol_dh"/>
    <property type="match status" value="1"/>
</dbReference>
<dbReference type="UniPathway" id="UPA00031">
    <property type="reaction ID" value="UER00014"/>
</dbReference>
<feature type="binding site" evidence="8 12">
    <location>
        <position position="256"/>
    </location>
    <ligand>
        <name>substrate</name>
    </ligand>
</feature>
<dbReference type="FunFam" id="3.40.50.1980:FF:000001">
    <property type="entry name" value="Histidinol dehydrogenase"/>
    <property type="match status" value="1"/>
</dbReference>
<feature type="active site" description="Proton acceptor" evidence="8 10">
    <location>
        <position position="324"/>
    </location>
</feature>
<protein>
    <recommendedName>
        <fullName evidence="3 8">Histidinol dehydrogenase</fullName>
        <shortName evidence="8">HDH</shortName>
        <ecNumber evidence="3 8">1.1.1.23</ecNumber>
    </recommendedName>
</protein>
<dbReference type="SUPFAM" id="SSF53720">
    <property type="entry name" value="ALDH-like"/>
    <property type="match status" value="1"/>
</dbReference>
<dbReference type="GO" id="GO:0005829">
    <property type="term" value="C:cytosol"/>
    <property type="evidence" value="ECO:0007669"/>
    <property type="project" value="TreeGrafter"/>
</dbReference>
<feature type="binding site" evidence="8 11">
    <location>
        <position position="188"/>
    </location>
    <ligand>
        <name>NAD(+)</name>
        <dbReference type="ChEBI" id="CHEBI:57540"/>
    </ligand>
</feature>
<evidence type="ECO:0000256" key="7">
    <source>
        <dbReference type="ARBA" id="ARBA00049489"/>
    </source>
</evidence>
<evidence type="ECO:0000256" key="1">
    <source>
        <dbReference type="ARBA" id="ARBA00003850"/>
    </source>
</evidence>
<keyword evidence="4 8" id="KW-0479">Metal-binding</keyword>
<evidence type="ECO:0000256" key="8">
    <source>
        <dbReference type="HAMAP-Rule" id="MF_01024"/>
    </source>
</evidence>
<keyword evidence="8" id="KW-0368">Histidine biosynthesis</keyword>
<feature type="binding site" evidence="8 12">
    <location>
        <position position="412"/>
    </location>
    <ligand>
        <name>substrate</name>
    </ligand>
</feature>
<organism evidence="15 16">
    <name type="scientific">Halarsenatibacter silvermanii</name>
    <dbReference type="NCBI Taxonomy" id="321763"/>
    <lineage>
        <taxon>Bacteria</taxon>
        <taxon>Bacillati</taxon>
        <taxon>Bacillota</taxon>
        <taxon>Clostridia</taxon>
        <taxon>Halanaerobiales</taxon>
        <taxon>Halarsenatibacteraceae</taxon>
        <taxon>Halarsenatibacter</taxon>
    </lineage>
</organism>
<evidence type="ECO:0000256" key="9">
    <source>
        <dbReference type="PIRNR" id="PIRNR000099"/>
    </source>
</evidence>
<feature type="binding site" evidence="8 12">
    <location>
        <position position="417"/>
    </location>
    <ligand>
        <name>substrate</name>
    </ligand>
</feature>
<feature type="binding site" evidence="8 13">
    <location>
        <position position="358"/>
    </location>
    <ligand>
        <name>Zn(2+)</name>
        <dbReference type="ChEBI" id="CHEBI:29105"/>
    </ligand>
</feature>
<keyword evidence="5 8" id="KW-0862">Zinc</keyword>
<feature type="active site" description="Proton acceptor" evidence="8 10">
    <location>
        <position position="325"/>
    </location>
</feature>
<feature type="binding site" evidence="8 12">
    <location>
        <position position="325"/>
    </location>
    <ligand>
        <name>substrate</name>
    </ligand>
</feature>
<dbReference type="PANTHER" id="PTHR21256">
    <property type="entry name" value="HISTIDINOL DEHYDROGENASE HDH"/>
    <property type="match status" value="1"/>
</dbReference>
<evidence type="ECO:0000256" key="2">
    <source>
        <dbReference type="ARBA" id="ARBA00010178"/>
    </source>
</evidence>
<dbReference type="CDD" id="cd06572">
    <property type="entry name" value="Histidinol_dh"/>
    <property type="match status" value="1"/>
</dbReference>
<dbReference type="AlphaFoldDB" id="A0A1G9NFX4"/>
<proteinExistence type="inferred from homology"/>
<dbReference type="Gene3D" id="1.20.5.1300">
    <property type="match status" value="1"/>
</dbReference>
<comment type="pathway">
    <text evidence="8">Amino-acid biosynthesis; L-histidine biosynthesis; L-histidine from 5-phospho-alpha-D-ribose 1-diphosphate: step 9/9.</text>
</comment>
<dbReference type="Gene3D" id="3.40.50.1980">
    <property type="entry name" value="Nitrogenase molybdenum iron protein domain"/>
    <property type="match status" value="2"/>
</dbReference>
<dbReference type="PANTHER" id="PTHR21256:SF2">
    <property type="entry name" value="HISTIDINE BIOSYNTHESIS TRIFUNCTIONAL PROTEIN"/>
    <property type="match status" value="1"/>
</dbReference>
<dbReference type="EC" id="1.1.1.23" evidence="3 8"/>
<dbReference type="EMBL" id="FNGO01000010">
    <property type="protein sequence ID" value="SDL85349.1"/>
    <property type="molecule type" value="Genomic_DNA"/>
</dbReference>
<feature type="binding site" evidence="8 11">
    <location>
        <position position="126"/>
    </location>
    <ligand>
        <name>NAD(+)</name>
        <dbReference type="ChEBI" id="CHEBI:57540"/>
    </ligand>
</feature>
<dbReference type="GO" id="GO:0000105">
    <property type="term" value="P:L-histidine biosynthetic process"/>
    <property type="evidence" value="ECO:0007669"/>
    <property type="project" value="UniProtKB-UniRule"/>
</dbReference>
<dbReference type="InterPro" id="IPR012131">
    <property type="entry name" value="Hstdl_DH"/>
</dbReference>
<gene>
    <name evidence="8" type="primary">hisD</name>
    <name evidence="15" type="ORF">SAMN04488692_11062</name>
</gene>
<evidence type="ECO:0000256" key="12">
    <source>
        <dbReference type="PIRSR" id="PIRSR000099-3"/>
    </source>
</evidence>
<dbReference type="PRINTS" id="PR00083">
    <property type="entry name" value="HOLDHDRGNASE"/>
</dbReference>
<feature type="binding site" evidence="8 11">
    <location>
        <position position="211"/>
    </location>
    <ligand>
        <name>NAD(+)</name>
        <dbReference type="ChEBI" id="CHEBI:57540"/>
    </ligand>
</feature>
<evidence type="ECO:0000256" key="6">
    <source>
        <dbReference type="ARBA" id="ARBA00023002"/>
    </source>
</evidence>
<feature type="binding site" evidence="8 12">
    <location>
        <position position="358"/>
    </location>
    <ligand>
        <name>substrate</name>
    </ligand>
</feature>
<accession>A0A1G9NFX4</accession>
<dbReference type="NCBIfam" id="TIGR00069">
    <property type="entry name" value="hisD"/>
    <property type="match status" value="1"/>
</dbReference>